<feature type="transmembrane region" description="Helical" evidence="1">
    <location>
        <begin position="102"/>
        <end position="120"/>
    </location>
</feature>
<name>A0ABT9WXK0_9BACI</name>
<feature type="transmembrane region" description="Helical" evidence="1">
    <location>
        <begin position="36"/>
        <end position="54"/>
    </location>
</feature>
<keyword evidence="1" id="KW-0812">Transmembrane</keyword>
<sequence>MKPSFYQALMWVLLYLVIISGGAAIASILEYEPSRGQCIASFALTMVLILYLYTKKNAFSYYGFQAISRLQAKKVLYFIPIFIIPCFVLFEGLNKELSLLDIFMYAMMMIFIAFIEELLFRGFLINALKPKGIHFAIIVSSVIFGLLHSVNIIGGKSMIDTIVQVVFAILIGILLAQLYLITNSIIPGMIWHFVNNFFNSISNKSESATQYFTLLLIVLALSIIYTIYLFLMMKKERSTRLDEPDRYDV</sequence>
<organism evidence="3 4">
    <name type="scientific">Bacillus chungangensis</name>
    <dbReference type="NCBI Taxonomy" id="587633"/>
    <lineage>
        <taxon>Bacteria</taxon>
        <taxon>Bacillati</taxon>
        <taxon>Bacillota</taxon>
        <taxon>Bacilli</taxon>
        <taxon>Bacillales</taxon>
        <taxon>Bacillaceae</taxon>
        <taxon>Bacillus</taxon>
    </lineage>
</organism>
<proteinExistence type="predicted"/>
<dbReference type="PANTHER" id="PTHR36435">
    <property type="entry name" value="SLR1288 PROTEIN"/>
    <property type="match status" value="1"/>
</dbReference>
<dbReference type="InterPro" id="IPR003675">
    <property type="entry name" value="Rce1/LyrA-like_dom"/>
</dbReference>
<evidence type="ECO:0000313" key="3">
    <source>
        <dbReference type="EMBL" id="MDQ0177959.1"/>
    </source>
</evidence>
<feature type="domain" description="CAAX prenyl protease 2/Lysostaphin resistance protein A-like" evidence="2">
    <location>
        <begin position="101"/>
        <end position="198"/>
    </location>
</feature>
<accession>A0ABT9WXK0</accession>
<keyword evidence="3" id="KW-0645">Protease</keyword>
<gene>
    <name evidence="3" type="ORF">J2S08_003853</name>
</gene>
<dbReference type="RefSeq" id="WP_307232396.1">
    <property type="nucleotide sequence ID" value="NZ_JAUSTT010000030.1"/>
</dbReference>
<reference evidence="3 4" key="1">
    <citation type="submission" date="2023-07" db="EMBL/GenBank/DDBJ databases">
        <title>Genomic Encyclopedia of Type Strains, Phase IV (KMG-IV): sequencing the most valuable type-strain genomes for metagenomic binning, comparative biology and taxonomic classification.</title>
        <authorList>
            <person name="Goeker M."/>
        </authorList>
    </citation>
    <scope>NUCLEOTIDE SEQUENCE [LARGE SCALE GENOMIC DNA]</scope>
    <source>
        <strain evidence="3 4">DSM 23837</strain>
    </source>
</reference>
<keyword evidence="3" id="KW-0378">Hydrolase</keyword>
<dbReference type="EMBL" id="JAUSTT010000030">
    <property type="protein sequence ID" value="MDQ0177959.1"/>
    <property type="molecule type" value="Genomic_DNA"/>
</dbReference>
<keyword evidence="4" id="KW-1185">Reference proteome</keyword>
<feature type="transmembrane region" description="Helical" evidence="1">
    <location>
        <begin position="6"/>
        <end position="29"/>
    </location>
</feature>
<dbReference type="GO" id="GO:0008233">
    <property type="term" value="F:peptidase activity"/>
    <property type="evidence" value="ECO:0007669"/>
    <property type="project" value="UniProtKB-KW"/>
</dbReference>
<dbReference type="GO" id="GO:0006508">
    <property type="term" value="P:proteolysis"/>
    <property type="evidence" value="ECO:0007669"/>
    <property type="project" value="UniProtKB-KW"/>
</dbReference>
<evidence type="ECO:0000313" key="4">
    <source>
        <dbReference type="Proteomes" id="UP001223586"/>
    </source>
</evidence>
<feature type="transmembrane region" description="Helical" evidence="1">
    <location>
        <begin position="132"/>
        <end position="153"/>
    </location>
</feature>
<feature type="transmembrane region" description="Helical" evidence="1">
    <location>
        <begin position="74"/>
        <end position="90"/>
    </location>
</feature>
<dbReference type="Proteomes" id="UP001223586">
    <property type="component" value="Unassembled WGS sequence"/>
</dbReference>
<dbReference type="Pfam" id="PF02517">
    <property type="entry name" value="Rce1-like"/>
    <property type="match status" value="1"/>
</dbReference>
<evidence type="ECO:0000256" key="1">
    <source>
        <dbReference type="SAM" id="Phobius"/>
    </source>
</evidence>
<protein>
    <submittedName>
        <fullName evidence="3">Membrane protease YdiL (CAAX protease family)</fullName>
    </submittedName>
</protein>
<keyword evidence="1" id="KW-0472">Membrane</keyword>
<comment type="caution">
    <text evidence="3">The sequence shown here is derived from an EMBL/GenBank/DDBJ whole genome shotgun (WGS) entry which is preliminary data.</text>
</comment>
<evidence type="ECO:0000259" key="2">
    <source>
        <dbReference type="Pfam" id="PF02517"/>
    </source>
</evidence>
<dbReference type="InterPro" id="IPR052710">
    <property type="entry name" value="CAAX_protease"/>
</dbReference>
<feature type="transmembrane region" description="Helical" evidence="1">
    <location>
        <begin position="211"/>
        <end position="231"/>
    </location>
</feature>
<feature type="transmembrane region" description="Helical" evidence="1">
    <location>
        <begin position="165"/>
        <end position="191"/>
    </location>
</feature>
<dbReference type="PANTHER" id="PTHR36435:SF1">
    <property type="entry name" value="CAAX AMINO TERMINAL PROTEASE FAMILY PROTEIN"/>
    <property type="match status" value="1"/>
</dbReference>
<keyword evidence="1" id="KW-1133">Transmembrane helix</keyword>